<dbReference type="InterPro" id="IPR051418">
    <property type="entry name" value="Spondin/Thrombospondin_T1"/>
</dbReference>
<name>A0ABN9QFG2_9DINO</name>
<feature type="compositionally biased region" description="Polar residues" evidence="4">
    <location>
        <begin position="725"/>
        <end position="736"/>
    </location>
</feature>
<evidence type="ECO:0000313" key="8">
    <source>
        <dbReference type="Proteomes" id="UP001189429"/>
    </source>
</evidence>
<keyword evidence="5" id="KW-1133">Transmembrane helix</keyword>
<dbReference type="InterPro" id="IPR044004">
    <property type="entry name" value="TSP1_spondin_dom"/>
</dbReference>
<evidence type="ECO:0000256" key="4">
    <source>
        <dbReference type="SAM" id="MobiDB-lite"/>
    </source>
</evidence>
<evidence type="ECO:0000256" key="1">
    <source>
        <dbReference type="ARBA" id="ARBA00022729"/>
    </source>
</evidence>
<dbReference type="Gene3D" id="2.20.100.10">
    <property type="entry name" value="Thrombospondin type-1 (TSP1) repeat"/>
    <property type="match status" value="19"/>
</dbReference>
<feature type="domain" description="Spondin-like TSP1" evidence="6">
    <location>
        <begin position="864"/>
        <end position="917"/>
    </location>
</feature>
<dbReference type="PROSITE" id="PS50092">
    <property type="entry name" value="TSP1"/>
    <property type="match status" value="19"/>
</dbReference>
<feature type="domain" description="Spondin-like TSP1" evidence="6">
    <location>
        <begin position="337"/>
        <end position="389"/>
    </location>
</feature>
<feature type="domain" description="Spondin-like TSP1" evidence="6">
    <location>
        <begin position="636"/>
        <end position="688"/>
    </location>
</feature>
<feature type="transmembrane region" description="Helical" evidence="5">
    <location>
        <begin position="1239"/>
        <end position="1259"/>
    </location>
</feature>
<keyword evidence="2" id="KW-1015">Disulfide bond</keyword>
<accession>A0ABN9QFG2</accession>
<keyword evidence="5" id="KW-0472">Membrane</keyword>
<dbReference type="InterPro" id="IPR000884">
    <property type="entry name" value="TSP1_rpt"/>
</dbReference>
<evidence type="ECO:0000259" key="6">
    <source>
        <dbReference type="Pfam" id="PF19028"/>
    </source>
</evidence>
<gene>
    <name evidence="7" type="ORF">PCOR1329_LOCUS11418</name>
</gene>
<proteinExistence type="predicted"/>
<dbReference type="Pfam" id="PF00090">
    <property type="entry name" value="TSP_1"/>
    <property type="match status" value="8"/>
</dbReference>
<evidence type="ECO:0000256" key="5">
    <source>
        <dbReference type="SAM" id="Phobius"/>
    </source>
</evidence>
<evidence type="ECO:0000313" key="7">
    <source>
        <dbReference type="EMBL" id="CAK0804700.1"/>
    </source>
</evidence>
<protein>
    <recommendedName>
        <fullName evidence="6">Spondin-like TSP1 domain-containing protein</fullName>
    </recommendedName>
</protein>
<evidence type="ECO:0000256" key="3">
    <source>
        <dbReference type="ARBA" id="ARBA00023180"/>
    </source>
</evidence>
<feature type="domain" description="Spondin-like TSP1" evidence="6">
    <location>
        <begin position="1045"/>
        <end position="1097"/>
    </location>
</feature>
<sequence length="1309" mass="140403">MWGSRPGGPRPRQWGQGLVKRCSQEVAACDAAGEKPRACVLTPWAEWSSCSATCEGQRFRRREIAEGEPADCFLEAADTVETEPCGASSCGAGVDCELSEWTEWGNCSQACGVGVAQRSREVKSPGREGGLGCAGGLEEVKACMAAECLAVDCQWAQWDDWAACTRTCGGGNHRRTRTVLTTQENGGAPCAAEDKAEVAPCATQSCEVCIDGAWSSWEDWSECSASCGGGLRARHREVAQRPNSCGKPAVGLEDEYDVCSTSPCEAKKDCELSEWTEWSSCSSDCFGVRERSRHVVQYASGGGEACQNESLKVVSPCRPGPDEDAPAECGEQPPRPCRMASWEDWGACSASCDGGQKRRQRIIESPSHNGGAPCNASTSEEAPCGTEPCDAESGNDCRWGSWSEWSSCAQCGGQRNRHRAIARPAKAGGIPCDAGSSQEVEPCESACEQSYYCTWSEWSGLGGCSAECGHASQMRQRQLVFTKEKPSHGNILFEGSYDLSCAGSQINVSACPYVDCAPKCEPQDCVFSDWNEWTEPTCLQLCERHRVIQKMDSCGGRPCNGSLLETKNCGKTCDQKEDCVMSSWSAWVPPRCSKTGQQRFRTREILQAPSELGKPCVGSINETVSCIVPPPAAVDCKLSEWVSWSECTRTCDGGLRRRARSIENASQSGGLPCKGPLEQLEPCATEPCIHSARPCELGAWSEWSRCDGNQMQSRQRKVEQEADDSGTQCAGPTKETQPCSAVVDCVVSDWTAWDECDATCGGGQQARQRAVVQAQSHGGARCAVHLGEMRGCNSDPCGDSSAEVGSWSDWGVCDADCGAGSMERQRTVNFDPVKGGSFSGELSQAVGCLGEASNSSDCAQPVDCQWGDWDDWTECSLPCDGGQRERKRKIAQAPRLGGRLCDAQNKEEIEPCNLERCDNGECVDGKWSDWQDWTPCSATCDGGVSFRSRLVAREASHCGRPATGASTEHKACNAGVVCTPAQDCQFADWSEWTDCTAACAGVKRRSRGFAQQGQGGGKSCDGALQQTGPCTRPGADCGKEQAVDCQVGDWESWGACDVTCGAGQKARSRDILQEASGGGASCQDDMIETARCQAAPCKSACNATDCRWGDWDDWSACEKCGGQKRRSRAIEQHAACGGRSCDPGATEQIEECPRKCHGATFCAWGDWSNFTECSATCGSAVKSRQRKLERRDGGLAPEARAGAEGDGAHEPAALDLQVKYDQLHRRAEALAESRRRQLAVAWGAGMLGLVALMAASAALRTRARSSEGYRGLPVGRALLHERSDGYTVAPQMSPPSSPMIAHRLPGLWR</sequence>
<dbReference type="Pfam" id="PF19028">
    <property type="entry name" value="TSP1_spondin"/>
    <property type="match status" value="7"/>
</dbReference>
<comment type="caution">
    <text evidence="7">The sequence shown here is derived from an EMBL/GenBank/DDBJ whole genome shotgun (WGS) entry which is preliminary data.</text>
</comment>
<feature type="region of interest" description="Disordered" evidence="4">
    <location>
        <begin position="1188"/>
        <end position="1210"/>
    </location>
</feature>
<feature type="domain" description="Spondin-like TSP1" evidence="6">
    <location>
        <begin position="745"/>
        <end position="797"/>
    </location>
</feature>
<keyword evidence="8" id="KW-1185">Reference proteome</keyword>
<dbReference type="PANTHER" id="PTHR11311:SF15">
    <property type="entry name" value="SPONDIN-2"/>
    <property type="match status" value="1"/>
</dbReference>
<evidence type="ECO:0000256" key="2">
    <source>
        <dbReference type="ARBA" id="ARBA00023157"/>
    </source>
</evidence>
<feature type="domain" description="Spondin-like TSP1" evidence="6">
    <location>
        <begin position="153"/>
        <end position="206"/>
    </location>
</feature>
<dbReference type="Proteomes" id="UP001189429">
    <property type="component" value="Unassembled WGS sequence"/>
</dbReference>
<dbReference type="SMART" id="SM00209">
    <property type="entry name" value="TSP1"/>
    <property type="match status" value="20"/>
</dbReference>
<keyword evidence="1" id="KW-0732">Signal</keyword>
<feature type="region of interest" description="Disordered" evidence="4">
    <location>
        <begin position="714"/>
        <end position="736"/>
    </location>
</feature>
<keyword evidence="3" id="KW-0325">Glycoprotein</keyword>
<organism evidence="7 8">
    <name type="scientific">Prorocentrum cordatum</name>
    <dbReference type="NCBI Taxonomy" id="2364126"/>
    <lineage>
        <taxon>Eukaryota</taxon>
        <taxon>Sar</taxon>
        <taxon>Alveolata</taxon>
        <taxon>Dinophyceae</taxon>
        <taxon>Prorocentrales</taxon>
        <taxon>Prorocentraceae</taxon>
        <taxon>Prorocentrum</taxon>
    </lineage>
</organism>
<dbReference type="InterPro" id="IPR036383">
    <property type="entry name" value="TSP1_rpt_sf"/>
</dbReference>
<reference evidence="7" key="1">
    <citation type="submission" date="2023-10" db="EMBL/GenBank/DDBJ databases">
        <authorList>
            <person name="Chen Y."/>
            <person name="Shah S."/>
            <person name="Dougan E. K."/>
            <person name="Thang M."/>
            <person name="Chan C."/>
        </authorList>
    </citation>
    <scope>NUCLEOTIDE SEQUENCE [LARGE SCALE GENOMIC DNA]</scope>
</reference>
<dbReference type="SUPFAM" id="SSF82895">
    <property type="entry name" value="TSP-1 type 1 repeat"/>
    <property type="match status" value="18"/>
</dbReference>
<dbReference type="PANTHER" id="PTHR11311">
    <property type="entry name" value="SPONDIN"/>
    <property type="match status" value="1"/>
</dbReference>
<feature type="domain" description="Spondin-like TSP1" evidence="6">
    <location>
        <begin position="96"/>
        <end position="148"/>
    </location>
</feature>
<dbReference type="EMBL" id="CAUYUJ010003302">
    <property type="protein sequence ID" value="CAK0804700.1"/>
    <property type="molecule type" value="Genomic_DNA"/>
</dbReference>
<keyword evidence="5" id="KW-0812">Transmembrane</keyword>